<dbReference type="EMBL" id="JAQQXR010000007">
    <property type="protein sequence ID" value="MDC8759512.1"/>
    <property type="molecule type" value="Genomic_DNA"/>
</dbReference>
<dbReference type="Proteomes" id="UP001221208">
    <property type="component" value="Unassembled WGS sequence"/>
</dbReference>
<sequence length="150" mass="17584">MSNSIAVNKWLKMAKDDDVVVDPSNINHEAIENMWCFSPLEDEAPTINAEDIVDFISQVIEDRRRKLRDKEMLFYCWHDFQCSQLRFSLVSRSHGRLPFGCELSETKELSIIANRVVNEDWRNDDHMQDALEQEHGQQRFALQVFVTNVP</sequence>
<organism evidence="1 2">
    <name type="scientific">Janthinobacterium fluminis</name>
    <dbReference type="NCBI Taxonomy" id="2987524"/>
    <lineage>
        <taxon>Bacteria</taxon>
        <taxon>Pseudomonadati</taxon>
        <taxon>Pseudomonadota</taxon>
        <taxon>Betaproteobacteria</taxon>
        <taxon>Burkholderiales</taxon>
        <taxon>Oxalobacteraceae</taxon>
        <taxon>Janthinobacterium</taxon>
    </lineage>
</organism>
<evidence type="ECO:0000313" key="1">
    <source>
        <dbReference type="EMBL" id="MDC8759512.1"/>
    </source>
</evidence>
<keyword evidence="2" id="KW-1185">Reference proteome</keyword>
<reference evidence="1 2" key="1">
    <citation type="submission" date="2022-10" db="EMBL/GenBank/DDBJ databases">
        <title>Janthinobacterium sp. hw3 Genome sequencing.</title>
        <authorList>
            <person name="Park S."/>
        </authorList>
    </citation>
    <scope>NUCLEOTIDE SEQUENCE [LARGE SCALE GENOMIC DNA]</scope>
    <source>
        <strain evidence="2">hw3</strain>
    </source>
</reference>
<dbReference type="RefSeq" id="WP_273672722.1">
    <property type="nucleotide sequence ID" value="NZ_JAQQXR010000007.1"/>
</dbReference>
<proteinExistence type="predicted"/>
<protein>
    <submittedName>
        <fullName evidence="1">Uncharacterized protein</fullName>
    </submittedName>
</protein>
<evidence type="ECO:0000313" key="2">
    <source>
        <dbReference type="Proteomes" id="UP001221208"/>
    </source>
</evidence>
<accession>A0ABT5K3G3</accession>
<comment type="caution">
    <text evidence="1">The sequence shown here is derived from an EMBL/GenBank/DDBJ whole genome shotgun (WGS) entry which is preliminary data.</text>
</comment>
<name>A0ABT5K3G3_9BURK</name>
<gene>
    <name evidence="1" type="ORF">OIK44_18160</name>
</gene>